<keyword evidence="3" id="KW-1185">Reference proteome</keyword>
<reference evidence="2 3" key="1">
    <citation type="journal article" date="2016" name="Sci. Rep.">
        <title>Insights into Adaptations to a Near-Obligate Nematode Endoparasitic Lifestyle from the Finished Genome of Drechmeria coniospora.</title>
        <authorList>
            <person name="Zhang L."/>
            <person name="Zhou Z."/>
            <person name="Guo Q."/>
            <person name="Fokkens L."/>
            <person name="Miskei M."/>
            <person name="Pocsi I."/>
            <person name="Zhang W."/>
            <person name="Chen M."/>
            <person name="Wang L."/>
            <person name="Sun Y."/>
            <person name="Donzelli B.G."/>
            <person name="Gibson D.M."/>
            <person name="Nelson D.R."/>
            <person name="Luo J.G."/>
            <person name="Rep M."/>
            <person name="Liu H."/>
            <person name="Yang S."/>
            <person name="Wang J."/>
            <person name="Krasnoff S.B."/>
            <person name="Xu Y."/>
            <person name="Molnar I."/>
            <person name="Lin M."/>
        </authorList>
    </citation>
    <scope>NUCLEOTIDE SEQUENCE [LARGE SCALE GENOMIC DNA]</scope>
    <source>
        <strain evidence="2 3">ARSEF 6962</strain>
    </source>
</reference>
<dbReference type="EMBL" id="LAYC01000002">
    <property type="protein sequence ID" value="KYK58505.1"/>
    <property type="molecule type" value="Genomic_DNA"/>
</dbReference>
<dbReference type="RefSeq" id="XP_040657857.1">
    <property type="nucleotide sequence ID" value="XM_040802824.1"/>
</dbReference>
<dbReference type="AlphaFoldDB" id="A0A151GN18"/>
<dbReference type="GeneID" id="63718164"/>
<evidence type="ECO:0000313" key="3">
    <source>
        <dbReference type="Proteomes" id="UP000076580"/>
    </source>
</evidence>
<dbReference type="Proteomes" id="UP000076580">
    <property type="component" value="Chromosome 02"/>
</dbReference>
<evidence type="ECO:0000313" key="2">
    <source>
        <dbReference type="EMBL" id="KYK58505.1"/>
    </source>
</evidence>
<comment type="caution">
    <text evidence="2">The sequence shown here is derived from an EMBL/GenBank/DDBJ whole genome shotgun (WGS) entry which is preliminary data.</text>
</comment>
<sequence>MATPWLADQSAAGDDEGTRRNGAPRGGSTVVDGEPDRSTHPTTQVPAWPFFGTRHPMVKVQVGRGEARTRERSQARRQGYRQHGQGPPRSAQRHVGATLHRPQTWGAMLVPAALIFDLLPRHLSHDICAMTARLHRFAMVWDPALRIGQEHRISEGVDRSNGAAFEPRTRWRNGQQQGVPTLRHSADVDAYMRIPASAPMGPHRALGRSLVFEKDISVDFASRPDEPCRPRGCGMDMLRD</sequence>
<name>A0A151GN18_DRECN</name>
<accession>A0A151GN18</accession>
<feature type="compositionally biased region" description="Basic and acidic residues" evidence="1">
    <location>
        <begin position="65"/>
        <end position="74"/>
    </location>
</feature>
<evidence type="ECO:0000256" key="1">
    <source>
        <dbReference type="SAM" id="MobiDB-lite"/>
    </source>
</evidence>
<dbReference type="InParanoid" id="A0A151GN18"/>
<protein>
    <submittedName>
        <fullName evidence="2">Uncharacterized protein</fullName>
    </submittedName>
</protein>
<feature type="region of interest" description="Disordered" evidence="1">
    <location>
        <begin position="1"/>
        <end position="98"/>
    </location>
</feature>
<proteinExistence type="predicted"/>
<gene>
    <name evidence="2" type="ORF">DCS_05521</name>
</gene>
<organism evidence="2 3">
    <name type="scientific">Drechmeria coniospora</name>
    <name type="common">Nematophagous fungus</name>
    <name type="synonym">Meria coniospora</name>
    <dbReference type="NCBI Taxonomy" id="98403"/>
    <lineage>
        <taxon>Eukaryota</taxon>
        <taxon>Fungi</taxon>
        <taxon>Dikarya</taxon>
        <taxon>Ascomycota</taxon>
        <taxon>Pezizomycotina</taxon>
        <taxon>Sordariomycetes</taxon>
        <taxon>Hypocreomycetidae</taxon>
        <taxon>Hypocreales</taxon>
        <taxon>Ophiocordycipitaceae</taxon>
        <taxon>Drechmeria</taxon>
    </lineage>
</organism>